<dbReference type="SUPFAM" id="SSF54593">
    <property type="entry name" value="Glyoxalase/Bleomycin resistance protein/Dihydroxybiphenyl dioxygenase"/>
    <property type="match status" value="1"/>
</dbReference>
<organism evidence="2">
    <name type="scientific">marine sediment metagenome</name>
    <dbReference type="NCBI Taxonomy" id="412755"/>
    <lineage>
        <taxon>unclassified sequences</taxon>
        <taxon>metagenomes</taxon>
        <taxon>ecological metagenomes</taxon>
    </lineage>
</organism>
<evidence type="ECO:0000259" key="1">
    <source>
        <dbReference type="PROSITE" id="PS51819"/>
    </source>
</evidence>
<dbReference type="InterPro" id="IPR004360">
    <property type="entry name" value="Glyas_Fos-R_dOase_dom"/>
</dbReference>
<proteinExistence type="predicted"/>
<comment type="caution">
    <text evidence="2">The sequence shown here is derived from an EMBL/GenBank/DDBJ whole genome shotgun (WGS) entry which is preliminary data.</text>
</comment>
<dbReference type="PROSITE" id="PS51819">
    <property type="entry name" value="VOC"/>
    <property type="match status" value="1"/>
</dbReference>
<evidence type="ECO:0000313" key="2">
    <source>
        <dbReference type="EMBL" id="KKN12954.1"/>
    </source>
</evidence>
<sequence length="133" mass="15469">MCLDLKIGHIAVELNSEEDADRFFEELLGLKKISSKVVSADLIESFFGVNRDQKLLRYGNNDLDFEVFITGNTEKSQDIFTHTCIFIENRDKFVKRVRLLGFKDIKVPRQEGNGYYLFVQDSFENLYEIKESA</sequence>
<dbReference type="EMBL" id="LAZR01003974">
    <property type="protein sequence ID" value="KKN12954.1"/>
    <property type="molecule type" value="Genomic_DNA"/>
</dbReference>
<protein>
    <recommendedName>
        <fullName evidence="1">VOC domain-containing protein</fullName>
    </recommendedName>
</protein>
<name>A0A0F9N4P9_9ZZZZ</name>
<dbReference type="AlphaFoldDB" id="A0A0F9N4P9"/>
<dbReference type="InterPro" id="IPR029068">
    <property type="entry name" value="Glyas_Bleomycin-R_OHBP_Dase"/>
</dbReference>
<dbReference type="InterPro" id="IPR037523">
    <property type="entry name" value="VOC_core"/>
</dbReference>
<feature type="domain" description="VOC" evidence="1">
    <location>
        <begin position="6"/>
        <end position="132"/>
    </location>
</feature>
<accession>A0A0F9N4P9</accession>
<dbReference type="Gene3D" id="3.10.180.10">
    <property type="entry name" value="2,3-Dihydroxybiphenyl 1,2-Dioxygenase, domain 1"/>
    <property type="match status" value="1"/>
</dbReference>
<gene>
    <name evidence="2" type="ORF">LCGC14_1011230</name>
</gene>
<dbReference type="Pfam" id="PF00903">
    <property type="entry name" value="Glyoxalase"/>
    <property type="match status" value="1"/>
</dbReference>
<reference evidence="2" key="1">
    <citation type="journal article" date="2015" name="Nature">
        <title>Complex archaea that bridge the gap between prokaryotes and eukaryotes.</title>
        <authorList>
            <person name="Spang A."/>
            <person name="Saw J.H."/>
            <person name="Jorgensen S.L."/>
            <person name="Zaremba-Niedzwiedzka K."/>
            <person name="Martijn J."/>
            <person name="Lind A.E."/>
            <person name="van Eijk R."/>
            <person name="Schleper C."/>
            <person name="Guy L."/>
            <person name="Ettema T.J."/>
        </authorList>
    </citation>
    <scope>NUCLEOTIDE SEQUENCE</scope>
</reference>